<protein>
    <submittedName>
        <fullName evidence="6">Class I SAM-dependent methyltransferase</fullName>
    </submittedName>
</protein>
<sequence>MVPVAYAWTSTQLLDIFGKALWSGPSAARVDLEFSIRLRDGHADYFGRFGFWVNGGPEDAARIDSILEHLAAPPEVRLAVTLGTVRLGIAVSLTSDPEFRLYLHGKDALCGDTYTAFRWRSGEAARRCIYHFHYAPESAEGEQPERLVHPYFRDAAAQLARAPRFRQASGFWLRSCAEGSVDQVDFAFPWSPRAGTLAGLVPILAEFSAAESDDLAACPVRHVAFPTATGDACVTLYCSGAAQSDWPRSEVELQAQARTASAARHDRSDALILGLIETCDSYSASARALDNFYGGRIDHWQAVLGPEMHYHHGLFDSTGSISASPDAMARAMRRAVTELYSFIPPGGSIYDVGCGWGGPMSMLIRDLGCSVLGLTISRTQFRYIAGLGLPVRWGDAERTLPPREFDCALLLESFEHVQDKARLLQLLRPFVDRLVMRVNCQDRSPECAVFAGTMQMVSSTALRRLVEAAGWRVKHWRNRRNETMLTHEFWYHRLRELPPGVVAGDPHLQEFRAWCVRVLANRVEWAENNPLIELIAD</sequence>
<evidence type="ECO:0000256" key="5">
    <source>
        <dbReference type="ARBA" id="ARBA00023098"/>
    </source>
</evidence>
<accession>A0A516SLN7</accession>
<dbReference type="Pfam" id="PF13489">
    <property type="entry name" value="Methyltransf_23"/>
    <property type="match status" value="1"/>
</dbReference>
<dbReference type="PANTHER" id="PTHR43667:SF1">
    <property type="entry name" value="CYCLOPROPANE-FATTY-ACYL-PHOSPHOLIPID SYNTHASE"/>
    <property type="match status" value="1"/>
</dbReference>
<keyword evidence="5" id="KW-0443">Lipid metabolism</keyword>
<proteinExistence type="inferred from homology"/>
<dbReference type="Gene3D" id="3.40.50.150">
    <property type="entry name" value="Vaccinia Virus protein VP39"/>
    <property type="match status" value="1"/>
</dbReference>
<keyword evidence="3 6" id="KW-0808">Transferase</keyword>
<dbReference type="CDD" id="cd02440">
    <property type="entry name" value="AdoMet_MTases"/>
    <property type="match status" value="1"/>
</dbReference>
<dbReference type="InterPro" id="IPR029063">
    <property type="entry name" value="SAM-dependent_MTases_sf"/>
</dbReference>
<reference evidence="7" key="1">
    <citation type="submission" date="2019-07" db="EMBL/GenBank/DDBJ databases">
        <title>Chitinimonas sp. nov., isolated from Ny-Alesund, arctica soil.</title>
        <authorList>
            <person name="Xu Q."/>
            <person name="Peng F."/>
        </authorList>
    </citation>
    <scope>NUCLEOTIDE SEQUENCE [LARGE SCALE GENOMIC DNA]</scope>
    <source>
        <strain evidence="7">R3-44</strain>
    </source>
</reference>
<evidence type="ECO:0000256" key="1">
    <source>
        <dbReference type="ARBA" id="ARBA00010815"/>
    </source>
</evidence>
<dbReference type="GO" id="GO:0006629">
    <property type="term" value="P:lipid metabolic process"/>
    <property type="evidence" value="ECO:0007669"/>
    <property type="project" value="UniProtKB-KW"/>
</dbReference>
<evidence type="ECO:0000313" key="7">
    <source>
        <dbReference type="Proteomes" id="UP000317550"/>
    </source>
</evidence>
<dbReference type="GO" id="GO:0032259">
    <property type="term" value="P:methylation"/>
    <property type="evidence" value="ECO:0007669"/>
    <property type="project" value="UniProtKB-KW"/>
</dbReference>
<dbReference type="Proteomes" id="UP000317550">
    <property type="component" value="Chromosome"/>
</dbReference>
<name>A0A516SLN7_9NEIS</name>
<dbReference type="PANTHER" id="PTHR43667">
    <property type="entry name" value="CYCLOPROPANE-FATTY-ACYL-PHOSPHOLIPID SYNTHASE"/>
    <property type="match status" value="1"/>
</dbReference>
<evidence type="ECO:0000313" key="6">
    <source>
        <dbReference type="EMBL" id="QDQ29071.1"/>
    </source>
</evidence>
<dbReference type="InterPro" id="IPR050723">
    <property type="entry name" value="CFA/CMAS"/>
</dbReference>
<comment type="similarity">
    <text evidence="1">Belongs to the CFA/CMAS family.</text>
</comment>
<keyword evidence="7" id="KW-1185">Reference proteome</keyword>
<dbReference type="OrthoDB" id="9782855at2"/>
<dbReference type="EMBL" id="CP041730">
    <property type="protein sequence ID" value="QDQ29071.1"/>
    <property type="molecule type" value="Genomic_DNA"/>
</dbReference>
<dbReference type="SUPFAM" id="SSF53335">
    <property type="entry name" value="S-adenosyl-L-methionine-dependent methyltransferases"/>
    <property type="match status" value="1"/>
</dbReference>
<evidence type="ECO:0000256" key="2">
    <source>
        <dbReference type="ARBA" id="ARBA00022603"/>
    </source>
</evidence>
<organism evidence="6 7">
    <name type="scientific">Chitinimonas arctica</name>
    <dbReference type="NCBI Taxonomy" id="2594795"/>
    <lineage>
        <taxon>Bacteria</taxon>
        <taxon>Pseudomonadati</taxon>
        <taxon>Pseudomonadota</taxon>
        <taxon>Betaproteobacteria</taxon>
        <taxon>Neisseriales</taxon>
        <taxon>Chitinibacteraceae</taxon>
        <taxon>Chitinimonas</taxon>
    </lineage>
</organism>
<dbReference type="KEGG" id="cari:FNU76_23475"/>
<keyword evidence="2 6" id="KW-0489">Methyltransferase</keyword>
<gene>
    <name evidence="6" type="ORF">FNU76_23475</name>
</gene>
<keyword evidence="4" id="KW-0949">S-adenosyl-L-methionine</keyword>
<evidence type="ECO:0000256" key="3">
    <source>
        <dbReference type="ARBA" id="ARBA00022679"/>
    </source>
</evidence>
<dbReference type="AlphaFoldDB" id="A0A516SLN7"/>
<evidence type="ECO:0000256" key="4">
    <source>
        <dbReference type="ARBA" id="ARBA00022691"/>
    </source>
</evidence>
<dbReference type="GO" id="GO:0008168">
    <property type="term" value="F:methyltransferase activity"/>
    <property type="evidence" value="ECO:0007669"/>
    <property type="project" value="UniProtKB-KW"/>
</dbReference>